<gene>
    <name evidence="2" type="ORF">LCGC14_2635650</name>
</gene>
<proteinExistence type="predicted"/>
<dbReference type="EMBL" id="LAZR01045322">
    <property type="protein sequence ID" value="KKK99149.1"/>
    <property type="molecule type" value="Genomic_DNA"/>
</dbReference>
<protein>
    <submittedName>
        <fullName evidence="2">Uncharacterized protein</fullName>
    </submittedName>
</protein>
<feature type="non-terminal residue" evidence="2">
    <location>
        <position position="66"/>
    </location>
</feature>
<feature type="region of interest" description="Disordered" evidence="1">
    <location>
        <begin position="24"/>
        <end position="66"/>
    </location>
</feature>
<comment type="caution">
    <text evidence="2">The sequence shown here is derived from an EMBL/GenBank/DDBJ whole genome shotgun (WGS) entry which is preliminary data.</text>
</comment>
<dbReference type="AlphaFoldDB" id="A0A0F9C9V3"/>
<name>A0A0F9C9V3_9ZZZZ</name>
<sequence length="66" mass="7031">MFLEAFGNELEKLAGGLSDRYSGLQSYGPGSAPQIHKPKKTSTGPTAITPSRAQRLAARPPGAREY</sequence>
<reference evidence="2" key="1">
    <citation type="journal article" date="2015" name="Nature">
        <title>Complex archaea that bridge the gap between prokaryotes and eukaryotes.</title>
        <authorList>
            <person name="Spang A."/>
            <person name="Saw J.H."/>
            <person name="Jorgensen S.L."/>
            <person name="Zaremba-Niedzwiedzka K."/>
            <person name="Martijn J."/>
            <person name="Lind A.E."/>
            <person name="van Eijk R."/>
            <person name="Schleper C."/>
            <person name="Guy L."/>
            <person name="Ettema T.J."/>
        </authorList>
    </citation>
    <scope>NUCLEOTIDE SEQUENCE</scope>
</reference>
<evidence type="ECO:0000256" key="1">
    <source>
        <dbReference type="SAM" id="MobiDB-lite"/>
    </source>
</evidence>
<organism evidence="2">
    <name type="scientific">marine sediment metagenome</name>
    <dbReference type="NCBI Taxonomy" id="412755"/>
    <lineage>
        <taxon>unclassified sequences</taxon>
        <taxon>metagenomes</taxon>
        <taxon>ecological metagenomes</taxon>
    </lineage>
</organism>
<accession>A0A0F9C9V3</accession>
<evidence type="ECO:0000313" key="2">
    <source>
        <dbReference type="EMBL" id="KKK99149.1"/>
    </source>
</evidence>
<feature type="compositionally biased region" description="Polar residues" evidence="1">
    <location>
        <begin position="41"/>
        <end position="52"/>
    </location>
</feature>